<dbReference type="EMBL" id="AWUE01020736">
    <property type="protein sequence ID" value="OMO66600.1"/>
    <property type="molecule type" value="Genomic_DNA"/>
</dbReference>
<dbReference type="STRING" id="93759.A0A1R3H8I8"/>
<name>A0A1R3H8I8_9ROSI</name>
<dbReference type="Proteomes" id="UP000187203">
    <property type="component" value="Unassembled WGS sequence"/>
</dbReference>
<organism evidence="1 2">
    <name type="scientific">Corchorus olitorius</name>
    <dbReference type="NCBI Taxonomy" id="93759"/>
    <lineage>
        <taxon>Eukaryota</taxon>
        <taxon>Viridiplantae</taxon>
        <taxon>Streptophyta</taxon>
        <taxon>Embryophyta</taxon>
        <taxon>Tracheophyta</taxon>
        <taxon>Spermatophyta</taxon>
        <taxon>Magnoliopsida</taxon>
        <taxon>eudicotyledons</taxon>
        <taxon>Gunneridae</taxon>
        <taxon>Pentapetalae</taxon>
        <taxon>rosids</taxon>
        <taxon>malvids</taxon>
        <taxon>Malvales</taxon>
        <taxon>Malvaceae</taxon>
        <taxon>Grewioideae</taxon>
        <taxon>Apeibeae</taxon>
        <taxon>Corchorus</taxon>
    </lineage>
</organism>
<evidence type="ECO:0000313" key="1">
    <source>
        <dbReference type="EMBL" id="OMO66600.1"/>
    </source>
</evidence>
<dbReference type="OrthoDB" id="852107at2759"/>
<gene>
    <name evidence="1" type="ORF">COLO4_30491</name>
</gene>
<comment type="caution">
    <text evidence="1">The sequence shown here is derived from an EMBL/GenBank/DDBJ whole genome shotgun (WGS) entry which is preliminary data.</text>
</comment>
<evidence type="ECO:0000313" key="2">
    <source>
        <dbReference type="Proteomes" id="UP000187203"/>
    </source>
</evidence>
<dbReference type="AlphaFoldDB" id="A0A1R3H8I8"/>
<protein>
    <submittedName>
        <fullName evidence="1">Cell division cycle-like protein</fullName>
    </submittedName>
</protein>
<keyword evidence="2" id="KW-1185">Reference proteome</keyword>
<accession>A0A1R3H8I8</accession>
<proteinExistence type="predicted"/>
<keyword evidence="1" id="KW-0132">Cell division</keyword>
<dbReference type="GO" id="GO:0051301">
    <property type="term" value="P:cell division"/>
    <property type="evidence" value="ECO:0007669"/>
    <property type="project" value="UniProtKB-KW"/>
</dbReference>
<reference evidence="2" key="1">
    <citation type="submission" date="2013-09" db="EMBL/GenBank/DDBJ databases">
        <title>Corchorus olitorius genome sequencing.</title>
        <authorList>
            <person name="Alam M."/>
            <person name="Haque M.S."/>
            <person name="Islam M.S."/>
            <person name="Emdad E.M."/>
            <person name="Islam M.M."/>
            <person name="Ahmed B."/>
            <person name="Halim A."/>
            <person name="Hossen Q.M.M."/>
            <person name="Hossain M.Z."/>
            <person name="Ahmed R."/>
            <person name="Khan M.M."/>
            <person name="Islam R."/>
            <person name="Rashid M.M."/>
            <person name="Khan S.A."/>
            <person name="Rahman M.S."/>
            <person name="Alam M."/>
            <person name="Yahiya A.S."/>
            <person name="Khan M.S."/>
            <person name="Azam M.S."/>
            <person name="Haque T."/>
            <person name="Lashkar M.Z.H."/>
            <person name="Akhand A.I."/>
            <person name="Morshed G."/>
            <person name="Roy S."/>
            <person name="Uddin K.S."/>
            <person name="Rabeya T."/>
            <person name="Hossain A.S."/>
            <person name="Chowdhury A."/>
            <person name="Snigdha A.R."/>
            <person name="Mortoza M.S."/>
            <person name="Matin S.A."/>
            <person name="Hoque S.M.E."/>
            <person name="Islam M.K."/>
            <person name="Roy D.K."/>
            <person name="Haider R."/>
            <person name="Moosa M.M."/>
            <person name="Elias S.M."/>
            <person name="Hasan A.M."/>
            <person name="Jahan S."/>
            <person name="Shafiuddin M."/>
            <person name="Mahmood N."/>
            <person name="Shommy N.S."/>
        </authorList>
    </citation>
    <scope>NUCLEOTIDE SEQUENCE [LARGE SCALE GENOMIC DNA]</scope>
    <source>
        <strain evidence="2">cv. O-4</strain>
    </source>
</reference>
<keyword evidence="1" id="KW-0131">Cell cycle</keyword>
<sequence>MAQSRYLFATACLEMDLYSEAEAALLPIQELGAEVPNGIGAAVQYLLGIIYRTPSKCKISRCSKMREYLKRVR</sequence>